<dbReference type="InterPro" id="IPR036861">
    <property type="entry name" value="Endochitinase-like_sf"/>
</dbReference>
<evidence type="ECO:0000259" key="5">
    <source>
        <dbReference type="PROSITE" id="PS50941"/>
    </source>
</evidence>
<evidence type="ECO:0000256" key="4">
    <source>
        <dbReference type="SAM" id="SignalP"/>
    </source>
</evidence>
<feature type="signal peptide" evidence="4">
    <location>
        <begin position="1"/>
        <end position="21"/>
    </location>
</feature>
<dbReference type="InterPro" id="IPR018466">
    <property type="entry name" value="Kre9/Knh1-like_N"/>
</dbReference>
<dbReference type="Proteomes" id="UP000022910">
    <property type="component" value="Unassembled WGS sequence"/>
</dbReference>
<comment type="caution">
    <text evidence="3">Lacks conserved residue(s) required for the propagation of feature annotation.</text>
</comment>
<dbReference type="PANTHER" id="PTHR40633">
    <property type="entry name" value="MATRIX PROTEIN, PUTATIVE (AFU_ORTHOLOGUE AFUA_8G05410)-RELATED"/>
    <property type="match status" value="1"/>
</dbReference>
<proteinExistence type="predicted"/>
<evidence type="ECO:0000256" key="3">
    <source>
        <dbReference type="PROSITE-ProRule" id="PRU00261"/>
    </source>
</evidence>
<gene>
    <name evidence="6" type="ORF">RirG_248470</name>
</gene>
<dbReference type="GO" id="GO:0008061">
    <property type="term" value="F:chitin binding"/>
    <property type="evidence" value="ECO:0007669"/>
    <property type="project" value="UniProtKB-UniRule"/>
</dbReference>
<dbReference type="InterPro" id="IPR052982">
    <property type="entry name" value="SRP1/TIP1-like"/>
</dbReference>
<feature type="chain" id="PRO_5001474023" description="Chitin-binding type-1 domain-containing protein" evidence="4">
    <location>
        <begin position="22"/>
        <end position="186"/>
    </location>
</feature>
<keyword evidence="1 3" id="KW-0147">Chitin-binding</keyword>
<dbReference type="PANTHER" id="PTHR40633:SF1">
    <property type="entry name" value="GPI ANCHORED SERINE-THREONINE RICH PROTEIN (AFU_ORTHOLOGUE AFUA_1G03630)"/>
    <property type="match status" value="1"/>
</dbReference>
<keyword evidence="2 4" id="KW-0732">Signal</keyword>
<evidence type="ECO:0000256" key="1">
    <source>
        <dbReference type="ARBA" id="ARBA00022669"/>
    </source>
</evidence>
<evidence type="ECO:0000313" key="7">
    <source>
        <dbReference type="Proteomes" id="UP000022910"/>
    </source>
</evidence>
<comment type="caution">
    <text evidence="6">The sequence shown here is derived from an EMBL/GenBank/DDBJ whole genome shotgun (WGS) entry which is preliminary data.</text>
</comment>
<keyword evidence="7" id="KW-1185">Reference proteome</keyword>
<dbReference type="Gene3D" id="3.30.60.10">
    <property type="entry name" value="Endochitinase-like"/>
    <property type="match status" value="1"/>
</dbReference>
<reference evidence="6 7" key="1">
    <citation type="submission" date="2014-02" db="EMBL/GenBank/DDBJ databases">
        <title>Single nucleus genome sequencing reveals high similarity among nuclei of an endomycorrhizal fungus.</title>
        <authorList>
            <person name="Lin K."/>
            <person name="Geurts R."/>
            <person name="Zhang Z."/>
            <person name="Limpens E."/>
            <person name="Saunders D.G."/>
            <person name="Mu D."/>
            <person name="Pang E."/>
            <person name="Cao H."/>
            <person name="Cha H."/>
            <person name="Lin T."/>
            <person name="Zhou Q."/>
            <person name="Shang Y."/>
            <person name="Li Y."/>
            <person name="Ivanov S."/>
            <person name="Sharma T."/>
            <person name="Velzen R.V."/>
            <person name="Ruijter N.D."/>
            <person name="Aanen D.K."/>
            <person name="Win J."/>
            <person name="Kamoun S."/>
            <person name="Bisseling T."/>
            <person name="Huang S."/>
        </authorList>
    </citation>
    <scope>NUCLEOTIDE SEQUENCE [LARGE SCALE GENOMIC DNA]</scope>
    <source>
        <strain evidence="7">DAOM197198w</strain>
    </source>
</reference>
<keyword evidence="3" id="KW-1015">Disulfide bond</keyword>
<accession>A0A015JDB9</accession>
<name>A0A015JDB9_RHIIW</name>
<dbReference type="SUPFAM" id="SSF57016">
    <property type="entry name" value="Plant lectins/antimicrobial peptides"/>
    <property type="match status" value="1"/>
</dbReference>
<dbReference type="OrthoDB" id="2269410at2759"/>
<dbReference type="HOGENOM" id="CLU_1455160_0_0_1"/>
<protein>
    <recommendedName>
        <fullName evidence="5">Chitin-binding type-1 domain-containing protein</fullName>
    </recommendedName>
</protein>
<dbReference type="PROSITE" id="PS50941">
    <property type="entry name" value="CHIT_BIND_I_2"/>
    <property type="match status" value="1"/>
</dbReference>
<feature type="disulfide bond" evidence="3">
    <location>
        <begin position="145"/>
        <end position="159"/>
    </location>
</feature>
<evidence type="ECO:0000256" key="2">
    <source>
        <dbReference type="ARBA" id="ARBA00022729"/>
    </source>
</evidence>
<dbReference type="Pfam" id="PF10342">
    <property type="entry name" value="Kre9_KNH"/>
    <property type="match status" value="1"/>
</dbReference>
<dbReference type="EMBL" id="JEMT01029153">
    <property type="protein sequence ID" value="EXX52944.1"/>
    <property type="molecule type" value="Genomic_DNA"/>
</dbReference>
<dbReference type="AlphaFoldDB" id="A0A015JDB9"/>
<dbReference type="InterPro" id="IPR001002">
    <property type="entry name" value="Chitin-bd_1"/>
</dbReference>
<sequence length="186" mass="19423">MAKSLLALLFVALYCTSYANAGYEVTSPTTGTLINGGDYASVIWNINNVGPTEKTVDVILNNGPPENLVPIYTLCKGIDPNVKTCNFPVPADIPTRNDYSIVVGGIPDNYAYSNYFTIKGVGEIPPNNGCPNMGGHVCNSADLACCGVDGFCGIGPNFCGTGCQPQFSLAGSCGGGKAKKPKRRSI</sequence>
<feature type="domain" description="Chitin-binding type-1" evidence="5">
    <location>
        <begin position="127"/>
        <end position="175"/>
    </location>
</feature>
<evidence type="ECO:0000313" key="6">
    <source>
        <dbReference type="EMBL" id="EXX52944.1"/>
    </source>
</evidence>
<dbReference type="CDD" id="cd00035">
    <property type="entry name" value="ChtBD1"/>
    <property type="match status" value="1"/>
</dbReference>
<organism evidence="6 7">
    <name type="scientific">Rhizophagus irregularis (strain DAOM 197198w)</name>
    <name type="common">Glomus intraradices</name>
    <dbReference type="NCBI Taxonomy" id="1432141"/>
    <lineage>
        <taxon>Eukaryota</taxon>
        <taxon>Fungi</taxon>
        <taxon>Fungi incertae sedis</taxon>
        <taxon>Mucoromycota</taxon>
        <taxon>Glomeromycotina</taxon>
        <taxon>Glomeromycetes</taxon>
        <taxon>Glomerales</taxon>
        <taxon>Glomeraceae</taxon>
        <taxon>Rhizophagus</taxon>
    </lineage>
</organism>